<comment type="subunit">
    <text evidence="4">Homodimer.</text>
</comment>
<feature type="active site" description="Proton donor" evidence="2">
    <location>
        <position position="130"/>
    </location>
</feature>
<dbReference type="PANTHER" id="PTHR21047:SF2">
    <property type="entry name" value="THYMIDINE DIPHOSPHO-4-KETO-RHAMNOSE 3,5-EPIMERASE"/>
    <property type="match status" value="1"/>
</dbReference>
<evidence type="ECO:0000256" key="3">
    <source>
        <dbReference type="PIRSR" id="PIRSR600888-3"/>
    </source>
</evidence>
<evidence type="ECO:0000256" key="2">
    <source>
        <dbReference type="PIRSR" id="PIRSR600888-1"/>
    </source>
</evidence>
<evidence type="ECO:0000256" key="4">
    <source>
        <dbReference type="RuleBase" id="RU364069"/>
    </source>
</evidence>
<reference evidence="6" key="1">
    <citation type="submission" date="2016-10" db="EMBL/GenBank/DDBJ databases">
        <authorList>
            <person name="Varghese N."/>
            <person name="Submissions S."/>
        </authorList>
    </citation>
    <scope>NUCLEOTIDE SEQUENCE [LARGE SCALE GENOMIC DNA]</scope>
    <source>
        <strain evidence="6">ATCC 35263</strain>
    </source>
</reference>
<dbReference type="Pfam" id="PF00908">
    <property type="entry name" value="dTDP_sugar_isom"/>
    <property type="match status" value="1"/>
</dbReference>
<proteinExistence type="inferred from homology"/>
<dbReference type="UniPathway" id="UPA00124"/>
<dbReference type="AlphaFoldDB" id="A0A1H6FVA9"/>
<dbReference type="RefSeq" id="WP_093117910.1">
    <property type="nucleotide sequence ID" value="NZ_FNWJ01000002.1"/>
</dbReference>
<dbReference type="Gene3D" id="2.60.120.10">
    <property type="entry name" value="Jelly Rolls"/>
    <property type="match status" value="1"/>
</dbReference>
<evidence type="ECO:0000313" key="6">
    <source>
        <dbReference type="Proteomes" id="UP000222056"/>
    </source>
</evidence>
<dbReference type="GO" id="GO:0005829">
    <property type="term" value="C:cytosol"/>
    <property type="evidence" value="ECO:0007669"/>
    <property type="project" value="TreeGrafter"/>
</dbReference>
<dbReference type="OrthoDB" id="9800680at2"/>
<comment type="catalytic activity">
    <reaction evidence="4">
        <text>dTDP-4-dehydro-6-deoxy-alpha-D-glucose = dTDP-4-dehydro-beta-L-rhamnose</text>
        <dbReference type="Rhea" id="RHEA:16969"/>
        <dbReference type="ChEBI" id="CHEBI:57649"/>
        <dbReference type="ChEBI" id="CHEBI:62830"/>
        <dbReference type="EC" id="5.1.3.13"/>
    </reaction>
</comment>
<evidence type="ECO:0000256" key="1">
    <source>
        <dbReference type="ARBA" id="ARBA00010154"/>
    </source>
</evidence>
<feature type="active site" description="Proton acceptor" evidence="2">
    <location>
        <position position="61"/>
    </location>
</feature>
<dbReference type="InterPro" id="IPR011051">
    <property type="entry name" value="RmlC_Cupin_sf"/>
</dbReference>
<evidence type="ECO:0000313" key="5">
    <source>
        <dbReference type="EMBL" id="SEH14220.1"/>
    </source>
</evidence>
<protein>
    <recommendedName>
        <fullName evidence="4">dTDP-4-dehydrorhamnose 3,5-epimerase</fullName>
        <ecNumber evidence="4">5.1.3.13</ecNumber>
    </recommendedName>
    <alternativeName>
        <fullName evidence="4">Thymidine diphospho-4-keto-rhamnose 3,5-epimerase</fullName>
    </alternativeName>
</protein>
<dbReference type="InterPro" id="IPR014710">
    <property type="entry name" value="RmlC-like_jellyroll"/>
</dbReference>
<accession>A0A1H6FVA9</accession>
<dbReference type="GO" id="GO:0008830">
    <property type="term" value="F:dTDP-4-dehydrorhamnose 3,5-epimerase activity"/>
    <property type="evidence" value="ECO:0007669"/>
    <property type="project" value="UniProtKB-UniRule"/>
</dbReference>
<comment type="function">
    <text evidence="4">Catalyzes the epimerization of the C3' and C5'positions of dTDP-6-deoxy-D-xylo-4-hexulose, forming dTDP-6-deoxy-L-lyxo-4-hexulose.</text>
</comment>
<dbReference type="InterPro" id="IPR000888">
    <property type="entry name" value="RmlC-like"/>
</dbReference>
<dbReference type="SUPFAM" id="SSF51182">
    <property type="entry name" value="RmlC-like cupins"/>
    <property type="match status" value="1"/>
</dbReference>
<dbReference type="CDD" id="cd00438">
    <property type="entry name" value="cupin_RmlC"/>
    <property type="match status" value="1"/>
</dbReference>
<dbReference type="PANTHER" id="PTHR21047">
    <property type="entry name" value="DTDP-6-DEOXY-D-GLUCOSE-3,5 EPIMERASE"/>
    <property type="match status" value="1"/>
</dbReference>
<dbReference type="EC" id="5.1.3.13" evidence="4"/>
<name>A0A1H6FVA9_THEAL</name>
<sequence length="189" mass="21654">MEVLPTRLPGLKLIQPQVFGDERGFFHETFRKDAYAAVGIDCEFVQDNHSRSRRGVVRGMHFAVGPGQAKLVRCARGRIVDVVVDIRRGSPTYGQWEAFELDDHNLRQLFVPVGFAHGFCVLSDVADVVYKCSHYYDPELERGIHYLDPDIAIEWPLDPREMVPSERDRQAPRLAEIADELPFQFDARQ</sequence>
<gene>
    <name evidence="5" type="ORF">SAMN02745716_1566</name>
</gene>
<dbReference type="STRING" id="29539.SAMN02745716_1566"/>
<dbReference type="EMBL" id="FNWJ01000002">
    <property type="protein sequence ID" value="SEH14220.1"/>
    <property type="molecule type" value="Genomic_DNA"/>
</dbReference>
<keyword evidence="4" id="KW-0413">Isomerase</keyword>
<keyword evidence="6" id="KW-1185">Reference proteome</keyword>
<comment type="similarity">
    <text evidence="1 4">Belongs to the dTDP-4-dehydrorhamnose 3,5-epimerase family.</text>
</comment>
<dbReference type="GO" id="GO:0019305">
    <property type="term" value="P:dTDP-rhamnose biosynthetic process"/>
    <property type="evidence" value="ECO:0007669"/>
    <property type="project" value="UniProtKB-UniRule"/>
</dbReference>
<dbReference type="GO" id="GO:0000271">
    <property type="term" value="P:polysaccharide biosynthetic process"/>
    <property type="evidence" value="ECO:0007669"/>
    <property type="project" value="TreeGrafter"/>
</dbReference>
<organism evidence="5 6">
    <name type="scientific">Thermoleophilum album</name>
    <dbReference type="NCBI Taxonomy" id="29539"/>
    <lineage>
        <taxon>Bacteria</taxon>
        <taxon>Bacillati</taxon>
        <taxon>Actinomycetota</taxon>
        <taxon>Thermoleophilia</taxon>
        <taxon>Thermoleophilales</taxon>
        <taxon>Thermoleophilaceae</taxon>
        <taxon>Thermoleophilum</taxon>
    </lineage>
</organism>
<dbReference type="Proteomes" id="UP000222056">
    <property type="component" value="Unassembled WGS sequence"/>
</dbReference>
<feature type="site" description="Participates in a stacking interaction with the thymidine ring of dTDP-4-oxo-6-deoxyglucose" evidence="3">
    <location>
        <position position="136"/>
    </location>
</feature>
<dbReference type="NCBIfam" id="TIGR01221">
    <property type="entry name" value="rmlC"/>
    <property type="match status" value="1"/>
</dbReference>
<comment type="pathway">
    <text evidence="4">Carbohydrate biosynthesis; dTDP-L-rhamnose biosynthesis.</text>
</comment>